<gene>
    <name evidence="8" type="ORF">A4A49_35704</name>
</gene>
<comment type="subcellular location">
    <subcellularLocation>
        <location evidence="1">Nucleus</location>
    </subcellularLocation>
</comment>
<keyword evidence="2" id="KW-0805">Transcription regulation</keyword>
<keyword evidence="4" id="KW-0804">Transcription</keyword>
<dbReference type="OMA" id="SNYFICE"/>
<dbReference type="PROSITE" id="PS50863">
    <property type="entry name" value="B3"/>
    <property type="match status" value="2"/>
</dbReference>
<keyword evidence="9" id="KW-1185">Reference proteome</keyword>
<dbReference type="PANTHER" id="PTHR31674:SF25">
    <property type="entry name" value="B3 DOMAIN-CONTAINING TRANSCRIPTION FACTOR VRN1-LIKE"/>
    <property type="match status" value="1"/>
</dbReference>
<dbReference type="InterPro" id="IPR039218">
    <property type="entry name" value="REM_fam"/>
</dbReference>
<dbReference type="GO" id="GO:0003677">
    <property type="term" value="F:DNA binding"/>
    <property type="evidence" value="ECO:0007669"/>
    <property type="project" value="UniProtKB-KW"/>
</dbReference>
<dbReference type="InterPro" id="IPR003340">
    <property type="entry name" value="B3_DNA-bd"/>
</dbReference>
<name>A0A1J6KFL9_NICAT</name>
<dbReference type="PANTHER" id="PTHR31674">
    <property type="entry name" value="B3 DOMAIN-CONTAINING PROTEIN REM-LIKE 3-RELATED"/>
    <property type="match status" value="1"/>
</dbReference>
<dbReference type="Gene3D" id="2.40.330.10">
    <property type="entry name" value="DNA-binding pseudobarrel domain"/>
    <property type="match status" value="2"/>
</dbReference>
<dbReference type="GO" id="GO:0005634">
    <property type="term" value="C:nucleus"/>
    <property type="evidence" value="ECO:0007669"/>
    <property type="project" value="UniProtKB-SubCell"/>
</dbReference>
<dbReference type="STRING" id="49451.A0A1J6KFL9"/>
<dbReference type="Pfam" id="PF02362">
    <property type="entry name" value="B3"/>
    <property type="match status" value="2"/>
</dbReference>
<feature type="domain" description="TF-B3" evidence="7">
    <location>
        <begin position="183"/>
        <end position="282"/>
    </location>
</feature>
<dbReference type="CDD" id="cd10017">
    <property type="entry name" value="B3_DNA"/>
    <property type="match status" value="1"/>
</dbReference>
<comment type="caution">
    <text evidence="8">The sequence shown here is derived from an EMBL/GenBank/DDBJ whole genome shotgun (WGS) entry which is preliminary data.</text>
</comment>
<reference evidence="8" key="1">
    <citation type="submission" date="2016-11" db="EMBL/GenBank/DDBJ databases">
        <title>The genome of Nicotiana attenuata.</title>
        <authorList>
            <person name="Xu S."/>
            <person name="Brockmoeller T."/>
            <person name="Gaquerel E."/>
            <person name="Navarro A."/>
            <person name="Kuhl H."/>
            <person name="Gase K."/>
            <person name="Ling Z."/>
            <person name="Zhou W."/>
            <person name="Kreitzer C."/>
            <person name="Stanke M."/>
            <person name="Tang H."/>
            <person name="Lyons E."/>
            <person name="Pandey P."/>
            <person name="Pandey S.P."/>
            <person name="Timmermann B."/>
            <person name="Baldwin I.T."/>
        </authorList>
    </citation>
    <scope>NUCLEOTIDE SEQUENCE [LARGE SCALE GENOMIC DNA]</scope>
    <source>
        <strain evidence="8">UT</strain>
    </source>
</reference>
<evidence type="ECO:0000256" key="4">
    <source>
        <dbReference type="ARBA" id="ARBA00023163"/>
    </source>
</evidence>
<keyword evidence="3" id="KW-0238">DNA-binding</keyword>
<organism evidence="8 9">
    <name type="scientific">Nicotiana attenuata</name>
    <name type="common">Coyote tobacco</name>
    <dbReference type="NCBI Taxonomy" id="49451"/>
    <lineage>
        <taxon>Eukaryota</taxon>
        <taxon>Viridiplantae</taxon>
        <taxon>Streptophyta</taxon>
        <taxon>Embryophyta</taxon>
        <taxon>Tracheophyta</taxon>
        <taxon>Spermatophyta</taxon>
        <taxon>Magnoliopsida</taxon>
        <taxon>eudicotyledons</taxon>
        <taxon>Gunneridae</taxon>
        <taxon>Pentapetalae</taxon>
        <taxon>asterids</taxon>
        <taxon>lamiids</taxon>
        <taxon>Solanales</taxon>
        <taxon>Solanaceae</taxon>
        <taxon>Nicotianoideae</taxon>
        <taxon>Nicotianeae</taxon>
        <taxon>Nicotiana</taxon>
    </lineage>
</organism>
<dbReference type="SUPFAM" id="SSF101936">
    <property type="entry name" value="DNA-binding pseudobarrel domain"/>
    <property type="match status" value="2"/>
</dbReference>
<evidence type="ECO:0000313" key="8">
    <source>
        <dbReference type="EMBL" id="OIT21611.1"/>
    </source>
</evidence>
<evidence type="ECO:0000256" key="6">
    <source>
        <dbReference type="SAM" id="MobiDB-lite"/>
    </source>
</evidence>
<dbReference type="SMR" id="A0A1J6KFL9"/>
<evidence type="ECO:0000256" key="1">
    <source>
        <dbReference type="ARBA" id="ARBA00004123"/>
    </source>
</evidence>
<dbReference type="InterPro" id="IPR015300">
    <property type="entry name" value="DNA-bd_pseudobarrel_sf"/>
</dbReference>
<dbReference type="Proteomes" id="UP000187609">
    <property type="component" value="Unassembled WGS sequence"/>
</dbReference>
<evidence type="ECO:0000256" key="3">
    <source>
        <dbReference type="ARBA" id="ARBA00023125"/>
    </source>
</evidence>
<evidence type="ECO:0000313" key="9">
    <source>
        <dbReference type="Proteomes" id="UP000187609"/>
    </source>
</evidence>
<evidence type="ECO:0000256" key="2">
    <source>
        <dbReference type="ARBA" id="ARBA00023015"/>
    </source>
</evidence>
<sequence>MLVDPDKYPSFCKLLFRQGFMDKILMPPVFIKENKKKLAKTCLLKTDVAAGMSWQAKIVRENSCYFICEGEWPKFVAHHKLELGDILLFFLVDKSTFHVLPYGQKSCKNLCRRQLFEELSSSSEEEEERDVGIRLSRKSKKVKTEPKESPGVAEEEEEEAQNGSKENGRKTLRYSVVNLKNQNPYYEMAVRKTHSLFVTIPMTFARWSGIIKMKKITLINGEGKKWKVDIEHIGPRVLIKGGWAAFRKQNKIAANGETCRFKLIQGRRRGRGRRCYVLQVEKISKP</sequence>
<keyword evidence="5" id="KW-0539">Nucleus</keyword>
<dbReference type="EMBL" id="MJEQ01004221">
    <property type="protein sequence ID" value="OIT21611.1"/>
    <property type="molecule type" value="Genomic_DNA"/>
</dbReference>
<protein>
    <recommendedName>
        <fullName evidence="7">TF-B3 domain-containing protein</fullName>
    </recommendedName>
</protein>
<evidence type="ECO:0000259" key="7">
    <source>
        <dbReference type="PROSITE" id="PS50863"/>
    </source>
</evidence>
<dbReference type="AlphaFoldDB" id="A0A1J6KFL9"/>
<accession>A0A1J6KFL9</accession>
<dbReference type="Gramene" id="OIT21611">
    <property type="protein sequence ID" value="OIT21611"/>
    <property type="gene ID" value="A4A49_35704"/>
</dbReference>
<proteinExistence type="predicted"/>
<feature type="region of interest" description="Disordered" evidence="6">
    <location>
        <begin position="138"/>
        <end position="167"/>
    </location>
</feature>
<evidence type="ECO:0000256" key="5">
    <source>
        <dbReference type="ARBA" id="ARBA00023242"/>
    </source>
</evidence>
<dbReference type="SMART" id="SM01019">
    <property type="entry name" value="B3"/>
    <property type="match status" value="2"/>
</dbReference>
<feature type="domain" description="TF-B3" evidence="7">
    <location>
        <begin position="22"/>
        <end position="105"/>
    </location>
</feature>